<gene>
    <name evidence="2" type="ORF">TPSB3V08_LOCUS8446</name>
</gene>
<dbReference type="InterPro" id="IPR035810">
    <property type="entry name" value="PEBP_euk"/>
</dbReference>
<sequence length="209" mass="23652">MRVCRVLCWIIFITLQMVAFGEALTFKNSRLVPDVIDAAPKTMLKVRYPSGIGASFGNRLTPTQVKDEPSVMFPAEAGAMYTIILTDPDVPSRKDPVEGEWIHWLVVNIPGRDLALGDISKGEVLTEYVGSAPPEGSGYHRYAILAYKQSGELEFNGKKIDNTMAKDRYRFKTRMFVDNYNLKELSAGNFYQAKYDDYVPTVYQQFKDL</sequence>
<proteinExistence type="predicted"/>
<dbReference type="Pfam" id="PF01161">
    <property type="entry name" value="PBP"/>
    <property type="match status" value="1"/>
</dbReference>
<dbReference type="AlphaFoldDB" id="A0A7R9DER1"/>
<dbReference type="InterPro" id="IPR036610">
    <property type="entry name" value="PEBP-like_sf"/>
</dbReference>
<dbReference type="PANTHER" id="PTHR11362">
    <property type="entry name" value="PHOSPHATIDYLETHANOLAMINE-BINDING PROTEIN"/>
    <property type="match status" value="1"/>
</dbReference>
<keyword evidence="1" id="KW-0732">Signal</keyword>
<evidence type="ECO:0000313" key="2">
    <source>
        <dbReference type="EMBL" id="CAD7412482.1"/>
    </source>
</evidence>
<dbReference type="EMBL" id="OD006052">
    <property type="protein sequence ID" value="CAD7412482.1"/>
    <property type="molecule type" value="Genomic_DNA"/>
</dbReference>
<dbReference type="Gene3D" id="3.90.280.10">
    <property type="entry name" value="PEBP-like"/>
    <property type="match status" value="1"/>
</dbReference>
<dbReference type="PANTHER" id="PTHR11362:SF82">
    <property type="entry name" value="PHOSPHATIDYLETHANOLAMINE-BINDING PROTEIN 4"/>
    <property type="match status" value="1"/>
</dbReference>
<evidence type="ECO:0008006" key="3">
    <source>
        <dbReference type="Google" id="ProtNLM"/>
    </source>
</evidence>
<evidence type="ECO:0000256" key="1">
    <source>
        <dbReference type="SAM" id="SignalP"/>
    </source>
</evidence>
<dbReference type="SUPFAM" id="SSF49777">
    <property type="entry name" value="PEBP-like"/>
    <property type="match status" value="1"/>
</dbReference>
<protein>
    <recommendedName>
        <fullName evidence="3">Phosphatidylethanolamine-binding protein</fullName>
    </recommendedName>
</protein>
<feature type="chain" id="PRO_5031519593" description="Phosphatidylethanolamine-binding protein" evidence="1">
    <location>
        <begin position="24"/>
        <end position="209"/>
    </location>
</feature>
<reference evidence="2" key="1">
    <citation type="submission" date="2020-11" db="EMBL/GenBank/DDBJ databases">
        <authorList>
            <person name="Tran Van P."/>
        </authorList>
    </citation>
    <scope>NUCLEOTIDE SEQUENCE</scope>
</reference>
<accession>A0A7R9DER1</accession>
<dbReference type="CDD" id="cd00866">
    <property type="entry name" value="PEBP_euk"/>
    <property type="match status" value="1"/>
</dbReference>
<dbReference type="InterPro" id="IPR008914">
    <property type="entry name" value="PEBP"/>
</dbReference>
<organism evidence="2">
    <name type="scientific">Timema poppense</name>
    <name type="common">Walking stick</name>
    <dbReference type="NCBI Taxonomy" id="170557"/>
    <lineage>
        <taxon>Eukaryota</taxon>
        <taxon>Metazoa</taxon>
        <taxon>Ecdysozoa</taxon>
        <taxon>Arthropoda</taxon>
        <taxon>Hexapoda</taxon>
        <taxon>Insecta</taxon>
        <taxon>Pterygota</taxon>
        <taxon>Neoptera</taxon>
        <taxon>Polyneoptera</taxon>
        <taxon>Phasmatodea</taxon>
        <taxon>Timematodea</taxon>
        <taxon>Timematoidea</taxon>
        <taxon>Timematidae</taxon>
        <taxon>Timema</taxon>
    </lineage>
</organism>
<name>A0A7R9DER1_TIMPO</name>
<feature type="signal peptide" evidence="1">
    <location>
        <begin position="1"/>
        <end position="23"/>
    </location>
</feature>